<keyword evidence="4" id="KW-1185">Reference proteome</keyword>
<organism evidence="3 4">
    <name type="scientific">Gordonibacter pamelaeae</name>
    <dbReference type="NCBI Taxonomy" id="471189"/>
    <lineage>
        <taxon>Bacteria</taxon>
        <taxon>Bacillati</taxon>
        <taxon>Actinomycetota</taxon>
        <taxon>Coriobacteriia</taxon>
        <taxon>Eggerthellales</taxon>
        <taxon>Eggerthellaceae</taxon>
        <taxon>Gordonibacter</taxon>
    </lineage>
</organism>
<dbReference type="OrthoDB" id="3192856at2"/>
<evidence type="ECO:0000259" key="2">
    <source>
        <dbReference type="Pfam" id="PF03432"/>
    </source>
</evidence>
<name>A0A369M0G9_9ACTN</name>
<dbReference type="EMBL" id="PPTS01000004">
    <property type="protein sequence ID" value="RDB65263.1"/>
    <property type="molecule type" value="Genomic_DNA"/>
</dbReference>
<dbReference type="Proteomes" id="UP000254000">
    <property type="component" value="Unassembled WGS sequence"/>
</dbReference>
<dbReference type="GeneID" id="78359621"/>
<comment type="caution">
    <text evidence="3">The sequence shown here is derived from an EMBL/GenBank/DDBJ whole genome shotgun (WGS) entry which is preliminary data.</text>
</comment>
<sequence>MPMLKAINGHTGCSRIEDYLEKNGRALMRDFFNLSWDEVEDKGLDTALKNEVEWALEMDALRHDYGNDTPWKGQRAITFRHYVISPDPSDSIGLEGLRELTHAWVKKHFSDYQVAVIYHDDNKQRIPHAHVVVNNTNLATGRRLHIPNALDMNRSLQEIAKEKGLSAFSNEMPKGRMGQSDPRNPPRPQTRQAIYINHSERGLLDAGAYSWVSDIRNRVSVAKVLSRNEGEFMRILELMEVEVSENSAHAPREDWIFSLADQRSKKVSGERLGMTFGKIALTERFERIGSYHPDVASSRAILSMATDAVELNDIAELGSLAKTVETNARYSIGSSADYGRRIEALQRRMDREEEPRAASKCAERIEELESAMEYATERGLIPERTARNAIRNGGAERWQYEPRSRQNGSQRAVQSASAARQRERERQQGGRSR</sequence>
<dbReference type="RefSeq" id="WP_114568886.1">
    <property type="nucleotide sequence ID" value="NZ_CABMMS010000004.1"/>
</dbReference>
<dbReference type="InterPro" id="IPR005094">
    <property type="entry name" value="Endonuclease_MobA/VirD2"/>
</dbReference>
<gene>
    <name evidence="3" type="ORF">C1877_07945</name>
</gene>
<feature type="region of interest" description="Disordered" evidence="1">
    <location>
        <begin position="169"/>
        <end position="190"/>
    </location>
</feature>
<protein>
    <submittedName>
        <fullName evidence="3">Relaxase</fullName>
    </submittedName>
</protein>
<feature type="compositionally biased region" description="Basic and acidic residues" evidence="1">
    <location>
        <begin position="420"/>
        <end position="433"/>
    </location>
</feature>
<feature type="region of interest" description="Disordered" evidence="1">
    <location>
        <begin position="385"/>
        <end position="433"/>
    </location>
</feature>
<dbReference type="Pfam" id="PF03432">
    <property type="entry name" value="Relaxase"/>
    <property type="match status" value="1"/>
</dbReference>
<dbReference type="AlphaFoldDB" id="A0A369M0G9"/>
<accession>A0A369M0G9</accession>
<proteinExistence type="predicted"/>
<feature type="compositionally biased region" description="Low complexity" evidence="1">
    <location>
        <begin position="408"/>
        <end position="419"/>
    </location>
</feature>
<reference evidence="3 4" key="1">
    <citation type="journal article" date="2018" name="Elife">
        <title>Discovery and characterization of a prevalent human gut bacterial enzyme sufficient for the inactivation of a family of plant toxins.</title>
        <authorList>
            <person name="Koppel N."/>
            <person name="Bisanz J.E."/>
            <person name="Pandelia M.E."/>
            <person name="Turnbaugh P.J."/>
            <person name="Balskus E.P."/>
        </authorList>
    </citation>
    <scope>NUCLEOTIDE SEQUENCE [LARGE SCALE GENOMIC DNA]</scope>
    <source>
        <strain evidence="3 4">3C</strain>
    </source>
</reference>
<feature type="domain" description="MobA/VirD2-like nuclease" evidence="2">
    <location>
        <begin position="50"/>
        <end position="165"/>
    </location>
</feature>
<evidence type="ECO:0000256" key="1">
    <source>
        <dbReference type="SAM" id="MobiDB-lite"/>
    </source>
</evidence>
<evidence type="ECO:0000313" key="4">
    <source>
        <dbReference type="Proteomes" id="UP000254000"/>
    </source>
</evidence>
<evidence type="ECO:0000313" key="3">
    <source>
        <dbReference type="EMBL" id="RDB65263.1"/>
    </source>
</evidence>